<comment type="caution">
    <text evidence="2">The sequence shown here is derived from an EMBL/GenBank/DDBJ whole genome shotgun (WGS) entry which is preliminary data.</text>
</comment>
<dbReference type="PANTHER" id="PTHR35087:SF1">
    <property type="entry name" value="RIKEN CDNA 4930505A04 GENE"/>
    <property type="match status" value="1"/>
</dbReference>
<dbReference type="EMBL" id="NEDP02076710">
    <property type="protein sequence ID" value="OWF35737.1"/>
    <property type="molecule type" value="Genomic_DNA"/>
</dbReference>
<feature type="region of interest" description="Disordered" evidence="1">
    <location>
        <begin position="222"/>
        <end position="294"/>
    </location>
</feature>
<evidence type="ECO:0000256" key="1">
    <source>
        <dbReference type="SAM" id="MobiDB-lite"/>
    </source>
</evidence>
<gene>
    <name evidence="2" type="ORF">KP79_PYT10575</name>
</gene>
<dbReference type="AlphaFoldDB" id="A0A210PGZ3"/>
<reference evidence="2 3" key="1">
    <citation type="journal article" date="2017" name="Nat. Ecol. Evol.">
        <title>Scallop genome provides insights into evolution of bilaterian karyotype and development.</title>
        <authorList>
            <person name="Wang S."/>
            <person name="Zhang J."/>
            <person name="Jiao W."/>
            <person name="Li J."/>
            <person name="Xun X."/>
            <person name="Sun Y."/>
            <person name="Guo X."/>
            <person name="Huan P."/>
            <person name="Dong B."/>
            <person name="Zhang L."/>
            <person name="Hu X."/>
            <person name="Sun X."/>
            <person name="Wang J."/>
            <person name="Zhao C."/>
            <person name="Wang Y."/>
            <person name="Wang D."/>
            <person name="Huang X."/>
            <person name="Wang R."/>
            <person name="Lv J."/>
            <person name="Li Y."/>
            <person name="Zhang Z."/>
            <person name="Liu B."/>
            <person name="Lu W."/>
            <person name="Hui Y."/>
            <person name="Liang J."/>
            <person name="Zhou Z."/>
            <person name="Hou R."/>
            <person name="Li X."/>
            <person name="Liu Y."/>
            <person name="Li H."/>
            <person name="Ning X."/>
            <person name="Lin Y."/>
            <person name="Zhao L."/>
            <person name="Xing Q."/>
            <person name="Dou J."/>
            <person name="Li Y."/>
            <person name="Mao J."/>
            <person name="Guo H."/>
            <person name="Dou H."/>
            <person name="Li T."/>
            <person name="Mu C."/>
            <person name="Jiang W."/>
            <person name="Fu Q."/>
            <person name="Fu X."/>
            <person name="Miao Y."/>
            <person name="Liu J."/>
            <person name="Yu Q."/>
            <person name="Li R."/>
            <person name="Liao H."/>
            <person name="Li X."/>
            <person name="Kong Y."/>
            <person name="Jiang Z."/>
            <person name="Chourrout D."/>
            <person name="Li R."/>
            <person name="Bao Z."/>
        </authorList>
    </citation>
    <scope>NUCLEOTIDE SEQUENCE [LARGE SCALE GENOMIC DNA]</scope>
    <source>
        <strain evidence="2 3">PY_sf001</strain>
    </source>
</reference>
<protein>
    <submittedName>
        <fullName evidence="2">Uncharacterized protein</fullName>
    </submittedName>
</protein>
<proteinExistence type="predicted"/>
<keyword evidence="3" id="KW-1185">Reference proteome</keyword>
<feature type="compositionally biased region" description="Basic and acidic residues" evidence="1">
    <location>
        <begin position="285"/>
        <end position="294"/>
    </location>
</feature>
<organism evidence="2 3">
    <name type="scientific">Mizuhopecten yessoensis</name>
    <name type="common">Japanese scallop</name>
    <name type="synonym">Patinopecten yessoensis</name>
    <dbReference type="NCBI Taxonomy" id="6573"/>
    <lineage>
        <taxon>Eukaryota</taxon>
        <taxon>Metazoa</taxon>
        <taxon>Spiralia</taxon>
        <taxon>Lophotrochozoa</taxon>
        <taxon>Mollusca</taxon>
        <taxon>Bivalvia</taxon>
        <taxon>Autobranchia</taxon>
        <taxon>Pteriomorphia</taxon>
        <taxon>Pectinida</taxon>
        <taxon>Pectinoidea</taxon>
        <taxon>Pectinidae</taxon>
        <taxon>Mizuhopecten</taxon>
    </lineage>
</organism>
<sequence>MTMYMPPIARKKRVSGHYDPDSFRVISGDAEEMHPKFVTTSIEDHADFRRETPAGGLTLPNIYNRQTEVLPKSVPDYRVNRPHPGSCGFLRHNVRVLNEPVCSVYTASSHDEQNLWWPSRTSNEPLNVPPKTKDTVYRGDYMQDGDRIQSSGSTRHSANLHRDPALGTVPVNFLPARNDNKRFFKEKISYEHQYNSRLNPNYPTRAKRHGSFVWDQMSNAESKQMMEEQTALNEAECKENAQSQTHPRPISNTTSSSAPPPSQQDSTPPTEVVPEKKTVTFQSPIDKENEKIHK</sequence>
<dbReference type="Proteomes" id="UP000242188">
    <property type="component" value="Unassembled WGS sequence"/>
</dbReference>
<feature type="compositionally biased region" description="Low complexity" evidence="1">
    <location>
        <begin position="249"/>
        <end position="270"/>
    </location>
</feature>
<dbReference type="PANTHER" id="PTHR35087">
    <property type="entry name" value="SIMILAR TO HYPOTHETICAL PROTEIN FLJ40298"/>
    <property type="match status" value="1"/>
</dbReference>
<dbReference type="InterPro" id="IPR031365">
    <property type="entry name" value="CMIP6"/>
</dbReference>
<feature type="compositionally biased region" description="Polar residues" evidence="1">
    <location>
        <begin position="148"/>
        <end position="157"/>
    </location>
</feature>
<dbReference type="OrthoDB" id="9971371at2759"/>
<dbReference type="Pfam" id="PF15667">
    <property type="entry name" value="CMIP6"/>
    <property type="match status" value="1"/>
</dbReference>
<feature type="region of interest" description="Disordered" evidence="1">
    <location>
        <begin position="146"/>
        <end position="173"/>
    </location>
</feature>
<name>A0A210PGZ3_MIZYE</name>
<accession>A0A210PGZ3</accession>
<evidence type="ECO:0000313" key="2">
    <source>
        <dbReference type="EMBL" id="OWF35737.1"/>
    </source>
</evidence>
<evidence type="ECO:0000313" key="3">
    <source>
        <dbReference type="Proteomes" id="UP000242188"/>
    </source>
</evidence>